<proteinExistence type="inferred from homology"/>
<evidence type="ECO:0000256" key="3">
    <source>
        <dbReference type="ARBA" id="ARBA00023082"/>
    </source>
</evidence>
<comment type="caution">
    <text evidence="8">The sequence shown here is derived from an EMBL/GenBank/DDBJ whole genome shotgun (WGS) entry which is preliminary data.</text>
</comment>
<dbReference type="RefSeq" id="WP_188927535.1">
    <property type="nucleotide sequence ID" value="NZ_BMJC01000001.1"/>
</dbReference>
<evidence type="ECO:0000259" key="7">
    <source>
        <dbReference type="Pfam" id="PF08281"/>
    </source>
</evidence>
<dbReference type="Pfam" id="PF04542">
    <property type="entry name" value="Sigma70_r2"/>
    <property type="match status" value="1"/>
</dbReference>
<dbReference type="InterPro" id="IPR007627">
    <property type="entry name" value="RNA_pol_sigma70_r2"/>
</dbReference>
<name>A0A8J2U6L8_9BACT</name>
<dbReference type="InterPro" id="IPR036388">
    <property type="entry name" value="WH-like_DNA-bd_sf"/>
</dbReference>
<dbReference type="NCBIfam" id="TIGR02937">
    <property type="entry name" value="sigma70-ECF"/>
    <property type="match status" value="1"/>
</dbReference>
<dbReference type="InterPro" id="IPR014284">
    <property type="entry name" value="RNA_pol_sigma-70_dom"/>
</dbReference>
<dbReference type="NCBIfam" id="TIGR02985">
    <property type="entry name" value="Sig70_bacteroi1"/>
    <property type="match status" value="1"/>
</dbReference>
<feature type="domain" description="RNA polymerase sigma-70 region 2" evidence="6">
    <location>
        <begin position="37"/>
        <end position="100"/>
    </location>
</feature>
<evidence type="ECO:0000259" key="6">
    <source>
        <dbReference type="Pfam" id="PF04542"/>
    </source>
</evidence>
<dbReference type="SUPFAM" id="SSF88659">
    <property type="entry name" value="Sigma3 and sigma4 domains of RNA polymerase sigma factors"/>
    <property type="match status" value="1"/>
</dbReference>
<protein>
    <submittedName>
        <fullName evidence="8">DNA-directed RNA polymerase sigma-70 factor</fullName>
    </submittedName>
</protein>
<sequence length="210" mass="24480">MFDTRQNIAVKTLPLTNENDLLARVAEGDEKAFGIIFHHYRRKIYSYAFHVSGDAGQADELVQEVFLKVWLHRDKLPHILRFDNWLFTIARNHVFDMLKNMAKEASFRSQIAGLLDPEINPVEDRMLTRENELRLQQALDRLPPRQKLIFTLSRHQGLKHEEIASQLHISRNTVKTHLVQALKNLRGLLHFPTDGLLPGIVVLLTHFFHR</sequence>
<keyword evidence="3" id="KW-0731">Sigma factor</keyword>
<dbReference type="GO" id="GO:0000428">
    <property type="term" value="C:DNA-directed RNA polymerase complex"/>
    <property type="evidence" value="ECO:0007669"/>
    <property type="project" value="UniProtKB-KW"/>
</dbReference>
<evidence type="ECO:0000313" key="8">
    <source>
        <dbReference type="EMBL" id="GGA82242.1"/>
    </source>
</evidence>
<dbReference type="InterPro" id="IPR013325">
    <property type="entry name" value="RNA_pol_sigma_r2"/>
</dbReference>
<evidence type="ECO:0000256" key="1">
    <source>
        <dbReference type="ARBA" id="ARBA00010641"/>
    </source>
</evidence>
<keyword evidence="4" id="KW-0238">DNA-binding</keyword>
<dbReference type="GO" id="GO:0016987">
    <property type="term" value="F:sigma factor activity"/>
    <property type="evidence" value="ECO:0007669"/>
    <property type="project" value="UniProtKB-KW"/>
</dbReference>
<keyword evidence="8" id="KW-0240">DNA-directed RNA polymerase</keyword>
<dbReference type="Gene3D" id="1.10.10.10">
    <property type="entry name" value="Winged helix-like DNA-binding domain superfamily/Winged helix DNA-binding domain"/>
    <property type="match status" value="1"/>
</dbReference>
<gene>
    <name evidence="8" type="ORF">GCM10011511_01510</name>
</gene>
<dbReference type="InterPro" id="IPR039425">
    <property type="entry name" value="RNA_pol_sigma-70-like"/>
</dbReference>
<keyword evidence="9" id="KW-1185">Reference proteome</keyword>
<dbReference type="AlphaFoldDB" id="A0A8J2U6L8"/>
<dbReference type="SUPFAM" id="SSF88946">
    <property type="entry name" value="Sigma2 domain of RNA polymerase sigma factors"/>
    <property type="match status" value="1"/>
</dbReference>
<keyword evidence="5" id="KW-0804">Transcription</keyword>
<dbReference type="GO" id="GO:0006352">
    <property type="term" value="P:DNA-templated transcription initiation"/>
    <property type="evidence" value="ECO:0007669"/>
    <property type="project" value="InterPro"/>
</dbReference>
<dbReference type="PANTHER" id="PTHR43133:SF8">
    <property type="entry name" value="RNA POLYMERASE SIGMA FACTOR HI_1459-RELATED"/>
    <property type="match status" value="1"/>
</dbReference>
<dbReference type="Pfam" id="PF08281">
    <property type="entry name" value="Sigma70_r4_2"/>
    <property type="match status" value="1"/>
</dbReference>
<evidence type="ECO:0000313" key="9">
    <source>
        <dbReference type="Proteomes" id="UP000607559"/>
    </source>
</evidence>
<reference evidence="8" key="2">
    <citation type="submission" date="2020-09" db="EMBL/GenBank/DDBJ databases">
        <authorList>
            <person name="Sun Q."/>
            <person name="Zhou Y."/>
        </authorList>
    </citation>
    <scope>NUCLEOTIDE SEQUENCE</scope>
    <source>
        <strain evidence="8">CGMCC 1.15448</strain>
    </source>
</reference>
<feature type="domain" description="RNA polymerase sigma factor 70 region 4 type 2" evidence="7">
    <location>
        <begin position="133"/>
        <end position="185"/>
    </location>
</feature>
<keyword evidence="2" id="KW-0805">Transcription regulation</keyword>
<reference evidence="8" key="1">
    <citation type="journal article" date="2014" name="Int. J. Syst. Evol. Microbiol.">
        <title>Complete genome sequence of Corynebacterium casei LMG S-19264T (=DSM 44701T), isolated from a smear-ripened cheese.</title>
        <authorList>
            <consortium name="US DOE Joint Genome Institute (JGI-PGF)"/>
            <person name="Walter F."/>
            <person name="Albersmeier A."/>
            <person name="Kalinowski J."/>
            <person name="Ruckert C."/>
        </authorList>
    </citation>
    <scope>NUCLEOTIDE SEQUENCE</scope>
    <source>
        <strain evidence="8">CGMCC 1.15448</strain>
    </source>
</reference>
<dbReference type="CDD" id="cd06171">
    <property type="entry name" value="Sigma70_r4"/>
    <property type="match status" value="1"/>
</dbReference>
<dbReference type="PANTHER" id="PTHR43133">
    <property type="entry name" value="RNA POLYMERASE ECF-TYPE SIGMA FACTO"/>
    <property type="match status" value="1"/>
</dbReference>
<comment type="similarity">
    <text evidence="1">Belongs to the sigma-70 factor family. ECF subfamily.</text>
</comment>
<evidence type="ECO:0000256" key="2">
    <source>
        <dbReference type="ARBA" id="ARBA00023015"/>
    </source>
</evidence>
<organism evidence="8 9">
    <name type="scientific">Puia dinghuensis</name>
    <dbReference type="NCBI Taxonomy" id="1792502"/>
    <lineage>
        <taxon>Bacteria</taxon>
        <taxon>Pseudomonadati</taxon>
        <taxon>Bacteroidota</taxon>
        <taxon>Chitinophagia</taxon>
        <taxon>Chitinophagales</taxon>
        <taxon>Chitinophagaceae</taxon>
        <taxon>Puia</taxon>
    </lineage>
</organism>
<dbReference type="GO" id="GO:0003677">
    <property type="term" value="F:DNA binding"/>
    <property type="evidence" value="ECO:0007669"/>
    <property type="project" value="UniProtKB-KW"/>
</dbReference>
<evidence type="ECO:0000256" key="5">
    <source>
        <dbReference type="ARBA" id="ARBA00023163"/>
    </source>
</evidence>
<dbReference type="Gene3D" id="1.10.1740.10">
    <property type="match status" value="1"/>
</dbReference>
<accession>A0A8J2U6L8</accession>
<dbReference type="InterPro" id="IPR013324">
    <property type="entry name" value="RNA_pol_sigma_r3/r4-like"/>
</dbReference>
<dbReference type="InterPro" id="IPR013249">
    <property type="entry name" value="RNA_pol_sigma70_r4_t2"/>
</dbReference>
<dbReference type="EMBL" id="BMJC01000001">
    <property type="protein sequence ID" value="GGA82242.1"/>
    <property type="molecule type" value="Genomic_DNA"/>
</dbReference>
<dbReference type="InterPro" id="IPR014327">
    <property type="entry name" value="RNA_pol_sigma70_bacteroid"/>
</dbReference>
<evidence type="ECO:0000256" key="4">
    <source>
        <dbReference type="ARBA" id="ARBA00023125"/>
    </source>
</evidence>
<dbReference type="Proteomes" id="UP000607559">
    <property type="component" value="Unassembled WGS sequence"/>
</dbReference>